<dbReference type="eggNOG" id="COG1214">
    <property type="taxonomic scope" value="Bacteria"/>
</dbReference>
<sequence length="217" mass="25161">MTNKLKPIENYPILVIHSTENSFGFGYRKKNNLESDELFIKKFNNDLCNNLVNDLNKFISKENLQKVKKISVSIGPANFNASRLIVVFARTISQQINCPLDGFSSFEIMAKRIAVKNNIFTNNQSFWIYKKLKRKGFIAGKYEICHNEKTSSDLVIRETVLPKVIKEFESKELFLEANYDDKEDLKELLDLSNKKIMQTTLKSWQKVLPLYPISPIN</sequence>
<dbReference type="AlphaFoldDB" id="A0A0A1ZIL0"/>
<dbReference type="GO" id="GO:0008233">
    <property type="term" value="F:peptidase activity"/>
    <property type="evidence" value="ECO:0007669"/>
    <property type="project" value="UniProtKB-KW"/>
</dbReference>
<dbReference type="InterPro" id="IPR043129">
    <property type="entry name" value="ATPase_NBD"/>
</dbReference>
<gene>
    <name evidence="1" type="ORF">EU91_0308</name>
</gene>
<proteinExistence type="predicted"/>
<dbReference type="Proteomes" id="UP000030598">
    <property type="component" value="Unassembled WGS sequence"/>
</dbReference>
<comment type="caution">
    <text evidence="1">The sequence shown here is derived from an EMBL/GenBank/DDBJ whole genome shotgun (WGS) entry which is preliminary data.</text>
</comment>
<dbReference type="EMBL" id="JNAH01000003">
    <property type="protein sequence ID" value="KGF88376.1"/>
    <property type="molecule type" value="Genomic_DNA"/>
</dbReference>
<accession>A0A0A1ZIL0</accession>
<reference evidence="2" key="1">
    <citation type="journal article" date="2014" name="Sci. Data">
        <title>Genomes of diverse isolates of the marine cyanobacterium Prochlorococcus.</title>
        <authorList>
            <person name="Biller S."/>
            <person name="Berube P."/>
            <person name="Thompson J."/>
            <person name="Kelly L."/>
            <person name="Roggensack S."/>
            <person name="Awad L."/>
            <person name="Roache-Johnson K."/>
            <person name="Ding H."/>
            <person name="Giovannoni S.J."/>
            <person name="Moore L.R."/>
            <person name="Chisholm S.W."/>
        </authorList>
    </citation>
    <scope>NUCLEOTIDE SEQUENCE [LARGE SCALE GENOMIC DNA]</scope>
    <source>
        <strain evidence="2">GP2</strain>
    </source>
</reference>
<keyword evidence="1" id="KW-0645">Protease</keyword>
<organism evidence="1 2">
    <name type="scientific">Prochlorococcus marinus str. GP2</name>
    <dbReference type="NCBI Taxonomy" id="59925"/>
    <lineage>
        <taxon>Bacteria</taxon>
        <taxon>Bacillati</taxon>
        <taxon>Cyanobacteriota</taxon>
        <taxon>Cyanophyceae</taxon>
        <taxon>Synechococcales</taxon>
        <taxon>Prochlorococcaceae</taxon>
        <taxon>Prochlorococcus</taxon>
    </lineage>
</organism>
<dbReference type="RefSeq" id="WP_032523914.1">
    <property type="nucleotide sequence ID" value="NZ_CP138934.1"/>
</dbReference>
<dbReference type="SUPFAM" id="SSF53067">
    <property type="entry name" value="Actin-like ATPase domain"/>
    <property type="match status" value="1"/>
</dbReference>
<keyword evidence="1" id="KW-0378">Hydrolase</keyword>
<name>A0A0A1ZIL0_PROMR</name>
<evidence type="ECO:0000313" key="2">
    <source>
        <dbReference type="Proteomes" id="UP000030598"/>
    </source>
</evidence>
<protein>
    <submittedName>
        <fullName evidence="1">Inactive metal-dependent protease</fullName>
    </submittedName>
</protein>
<dbReference type="GO" id="GO:0006508">
    <property type="term" value="P:proteolysis"/>
    <property type="evidence" value="ECO:0007669"/>
    <property type="project" value="UniProtKB-KW"/>
</dbReference>
<dbReference type="STRING" id="59925.EU91_0308"/>
<evidence type="ECO:0000313" key="1">
    <source>
        <dbReference type="EMBL" id="KGF88376.1"/>
    </source>
</evidence>
<dbReference type="Gene3D" id="3.30.420.200">
    <property type="match status" value="1"/>
</dbReference>
<dbReference type="Gene3D" id="3.30.420.40">
    <property type="match status" value="1"/>
</dbReference>